<dbReference type="PROSITE" id="PS50011">
    <property type="entry name" value="PROTEIN_KINASE_DOM"/>
    <property type="match status" value="1"/>
</dbReference>
<evidence type="ECO:0000256" key="2">
    <source>
        <dbReference type="ARBA" id="ARBA00022527"/>
    </source>
</evidence>
<evidence type="ECO:0000256" key="9">
    <source>
        <dbReference type="ARBA" id="ARBA00048679"/>
    </source>
</evidence>
<dbReference type="PANTHER" id="PTHR11042">
    <property type="entry name" value="EUKARYOTIC TRANSLATION INITIATION FACTOR 2-ALPHA KINASE EIF2-ALPHA KINASE -RELATED"/>
    <property type="match status" value="1"/>
</dbReference>
<dbReference type="GO" id="GO:0005634">
    <property type="term" value="C:nucleus"/>
    <property type="evidence" value="ECO:0007669"/>
    <property type="project" value="TreeGrafter"/>
</dbReference>
<dbReference type="RefSeq" id="XP_066068100.1">
    <property type="nucleotide sequence ID" value="XM_066212003.1"/>
</dbReference>
<sequence length="646" mass="72499">MSVIPRSSNVPDENRLIWRPIGQTSNQLILYHPASHALQVRNHRPIQNDSSSNLSSILSLHGEEDETYGSIRSQPRCPYCSQPIKSDTINETRNTMPNTYFQTLEYVHGNTGPPVARRAKSTTTSDDAHDLPDDLPAQGYYSRFFKEECRLGMGAEGSVFLATHHIEGNTLGTYAVKKIAVGQSKAYLRKILHEVKLLETLRHSNIIPYHHAWIDITQFSSFGPPVPALHVLMMYANAGNLDHFIVSRSYSSPWTEVSAGNIHDAESIDKLPKEERIKAFKQRRQSLVTKRGENGYGKIYGMGGKRQENRGVMLLGLDEIMQLFGDVVEGLTFLHSHSILHLDLKCSNVLLHWEDDNIIPRAMISDFGTSEEMLLGKRQRTGHTGTMEYMAPETLITDANGSFYPSNSKADIWSLGMILYKMLYLQLPFRHSNTDDYDQLREEILTYPGFVPSTEVYSIFERRHIPRLLVVLLSKLANVSIEKRPTAEKVRIALHDIRRQMGMDTTSSNGNSSVFDRSLRQAERLWQNVRNSASPMSKQLIYKRPPQISPLPGTPSLPPSPVIQPITVPLSQSESLVRPYQYAQISILFIKVLASHPAVTGVDLPIGIVASLLGLAISDLAFDGSLKWTMGTSIAHLSVLLFYLKG</sequence>
<reference evidence="12" key="1">
    <citation type="submission" date="2016-06" db="EMBL/GenBank/DDBJ databases">
        <authorList>
            <person name="Cuomo C."/>
            <person name="Litvintseva A."/>
            <person name="Heitman J."/>
            <person name="Chen Y."/>
            <person name="Sun S."/>
            <person name="Springer D."/>
            <person name="Dromer F."/>
            <person name="Young S."/>
            <person name="Zeng Q."/>
            <person name="Chapman S."/>
            <person name="Gujja S."/>
            <person name="Saif S."/>
            <person name="Birren B."/>
        </authorList>
    </citation>
    <scope>NUCLEOTIDE SEQUENCE</scope>
    <source>
        <strain evidence="12">CBS 7841</strain>
    </source>
</reference>
<comment type="similarity">
    <text evidence="7">Belongs to the protein kinase superfamily. Ser/Thr protein kinase family. GCN2 subfamily.</text>
</comment>
<dbReference type="Pfam" id="PF00069">
    <property type="entry name" value="Pkinase"/>
    <property type="match status" value="2"/>
</dbReference>
<dbReference type="Gene3D" id="3.30.200.20">
    <property type="entry name" value="Phosphorylase Kinase, domain 1"/>
    <property type="match status" value="1"/>
</dbReference>
<dbReference type="FunFam" id="3.30.200.20:FF:000306">
    <property type="entry name" value="IKS protein kinase"/>
    <property type="match status" value="1"/>
</dbReference>
<dbReference type="EC" id="2.7.11.1" evidence="1"/>
<reference evidence="12" key="2">
    <citation type="journal article" date="2022" name="Elife">
        <title>Obligate sexual reproduction of a homothallic fungus closely related to the Cryptococcus pathogenic species complex.</title>
        <authorList>
            <person name="Passer A.R."/>
            <person name="Clancey S.A."/>
            <person name="Shea T."/>
            <person name="David-Palma M."/>
            <person name="Averette A.F."/>
            <person name="Boekhout T."/>
            <person name="Porcel B.M."/>
            <person name="Nowrousian M."/>
            <person name="Cuomo C.A."/>
            <person name="Sun S."/>
            <person name="Heitman J."/>
            <person name="Coelho M.A."/>
        </authorList>
    </citation>
    <scope>NUCLEOTIDE SEQUENCE</scope>
    <source>
        <strain evidence="12">CBS 7841</strain>
    </source>
</reference>
<evidence type="ECO:0000256" key="3">
    <source>
        <dbReference type="ARBA" id="ARBA00022679"/>
    </source>
</evidence>
<keyword evidence="4" id="KW-0547">Nucleotide-binding</keyword>
<dbReference type="Gene3D" id="1.10.510.10">
    <property type="entry name" value="Transferase(Phosphotransferase) domain 1"/>
    <property type="match status" value="1"/>
</dbReference>
<dbReference type="GeneID" id="91086791"/>
<dbReference type="InterPro" id="IPR000719">
    <property type="entry name" value="Prot_kinase_dom"/>
</dbReference>
<gene>
    <name evidence="12" type="ORF">L203_102579</name>
</gene>
<dbReference type="AlphaFoldDB" id="A0AAJ8LZX9"/>
<evidence type="ECO:0000256" key="5">
    <source>
        <dbReference type="ARBA" id="ARBA00022777"/>
    </source>
</evidence>
<dbReference type="SUPFAM" id="SSF56112">
    <property type="entry name" value="Protein kinase-like (PK-like)"/>
    <property type="match status" value="1"/>
</dbReference>
<dbReference type="EMBL" id="CP143786">
    <property type="protein sequence ID" value="WVN87400.1"/>
    <property type="molecule type" value="Genomic_DNA"/>
</dbReference>
<evidence type="ECO:0000256" key="4">
    <source>
        <dbReference type="ARBA" id="ARBA00022741"/>
    </source>
</evidence>
<evidence type="ECO:0000256" key="10">
    <source>
        <dbReference type="SAM" id="MobiDB-lite"/>
    </source>
</evidence>
<comment type="catalytic activity">
    <reaction evidence="8">
        <text>L-threonyl-[protein] + ATP = O-phospho-L-threonyl-[protein] + ADP + H(+)</text>
        <dbReference type="Rhea" id="RHEA:46608"/>
        <dbReference type="Rhea" id="RHEA-COMP:11060"/>
        <dbReference type="Rhea" id="RHEA-COMP:11605"/>
        <dbReference type="ChEBI" id="CHEBI:15378"/>
        <dbReference type="ChEBI" id="CHEBI:30013"/>
        <dbReference type="ChEBI" id="CHEBI:30616"/>
        <dbReference type="ChEBI" id="CHEBI:61977"/>
        <dbReference type="ChEBI" id="CHEBI:456216"/>
        <dbReference type="EC" id="2.7.11.1"/>
    </reaction>
</comment>
<keyword evidence="6" id="KW-0067">ATP-binding</keyword>
<evidence type="ECO:0000256" key="6">
    <source>
        <dbReference type="ARBA" id="ARBA00022840"/>
    </source>
</evidence>
<keyword evidence="5" id="KW-0418">Kinase</keyword>
<dbReference type="InterPro" id="IPR011009">
    <property type="entry name" value="Kinase-like_dom_sf"/>
</dbReference>
<evidence type="ECO:0000256" key="1">
    <source>
        <dbReference type="ARBA" id="ARBA00012513"/>
    </source>
</evidence>
<feature type="domain" description="Protein kinase" evidence="11">
    <location>
        <begin position="145"/>
        <end position="498"/>
    </location>
</feature>
<keyword evidence="13" id="KW-1185">Reference proteome</keyword>
<dbReference type="GO" id="GO:0005737">
    <property type="term" value="C:cytoplasm"/>
    <property type="evidence" value="ECO:0007669"/>
    <property type="project" value="TreeGrafter"/>
</dbReference>
<evidence type="ECO:0000256" key="8">
    <source>
        <dbReference type="ARBA" id="ARBA00047899"/>
    </source>
</evidence>
<feature type="region of interest" description="Disordered" evidence="10">
    <location>
        <begin position="111"/>
        <end position="132"/>
    </location>
</feature>
<organism evidence="12 13">
    <name type="scientific">Cryptococcus depauperatus CBS 7841</name>
    <dbReference type="NCBI Taxonomy" id="1295531"/>
    <lineage>
        <taxon>Eukaryota</taxon>
        <taxon>Fungi</taxon>
        <taxon>Dikarya</taxon>
        <taxon>Basidiomycota</taxon>
        <taxon>Agaricomycotina</taxon>
        <taxon>Tremellomycetes</taxon>
        <taxon>Tremellales</taxon>
        <taxon>Cryptococcaceae</taxon>
        <taxon>Cryptococcus</taxon>
    </lineage>
</organism>
<accession>A0AAJ8LZX9</accession>
<evidence type="ECO:0000259" key="11">
    <source>
        <dbReference type="PROSITE" id="PS50011"/>
    </source>
</evidence>
<dbReference type="PANTHER" id="PTHR11042:SF138">
    <property type="entry name" value="SERINE_THREONINE-PROTEIN KINASE IKS1-RELATED"/>
    <property type="match status" value="1"/>
</dbReference>
<keyword evidence="3" id="KW-0808">Transferase</keyword>
<evidence type="ECO:0000313" key="13">
    <source>
        <dbReference type="Proteomes" id="UP000094043"/>
    </source>
</evidence>
<dbReference type="GO" id="GO:0004674">
    <property type="term" value="F:protein serine/threonine kinase activity"/>
    <property type="evidence" value="ECO:0007669"/>
    <property type="project" value="UniProtKB-KW"/>
</dbReference>
<dbReference type="PROSITE" id="PS00108">
    <property type="entry name" value="PROTEIN_KINASE_ST"/>
    <property type="match status" value="1"/>
</dbReference>
<proteinExistence type="inferred from homology"/>
<dbReference type="Proteomes" id="UP000094043">
    <property type="component" value="Chromosome 3"/>
</dbReference>
<reference evidence="12" key="3">
    <citation type="submission" date="2024-01" db="EMBL/GenBank/DDBJ databases">
        <authorList>
            <person name="Coelho M.A."/>
            <person name="David-Palma M."/>
            <person name="Shea T."/>
            <person name="Sun S."/>
            <person name="Cuomo C.A."/>
            <person name="Heitman J."/>
        </authorList>
    </citation>
    <scope>NUCLEOTIDE SEQUENCE</scope>
    <source>
        <strain evidence="12">CBS 7841</strain>
    </source>
</reference>
<keyword evidence="2" id="KW-0723">Serine/threonine-protein kinase</keyword>
<dbReference type="InterPro" id="IPR008271">
    <property type="entry name" value="Ser/Thr_kinase_AS"/>
</dbReference>
<comment type="catalytic activity">
    <reaction evidence="9">
        <text>L-seryl-[protein] + ATP = O-phospho-L-seryl-[protein] + ADP + H(+)</text>
        <dbReference type="Rhea" id="RHEA:17989"/>
        <dbReference type="Rhea" id="RHEA-COMP:9863"/>
        <dbReference type="Rhea" id="RHEA-COMP:11604"/>
        <dbReference type="ChEBI" id="CHEBI:15378"/>
        <dbReference type="ChEBI" id="CHEBI:29999"/>
        <dbReference type="ChEBI" id="CHEBI:30616"/>
        <dbReference type="ChEBI" id="CHEBI:83421"/>
        <dbReference type="ChEBI" id="CHEBI:456216"/>
        <dbReference type="EC" id="2.7.11.1"/>
    </reaction>
</comment>
<dbReference type="SMART" id="SM00220">
    <property type="entry name" value="S_TKc"/>
    <property type="match status" value="1"/>
</dbReference>
<name>A0AAJ8LZX9_9TREE</name>
<dbReference type="InterPro" id="IPR050339">
    <property type="entry name" value="CC_SR_Kinase"/>
</dbReference>
<evidence type="ECO:0000256" key="7">
    <source>
        <dbReference type="ARBA" id="ARBA00037982"/>
    </source>
</evidence>
<dbReference type="GO" id="GO:0005524">
    <property type="term" value="F:ATP binding"/>
    <property type="evidence" value="ECO:0007669"/>
    <property type="project" value="UniProtKB-KW"/>
</dbReference>
<evidence type="ECO:0000313" key="12">
    <source>
        <dbReference type="EMBL" id="WVN87400.1"/>
    </source>
</evidence>
<dbReference type="KEGG" id="cdep:91086791"/>
<protein>
    <recommendedName>
        <fullName evidence="1">non-specific serine/threonine protein kinase</fullName>
        <ecNumber evidence="1">2.7.11.1</ecNumber>
    </recommendedName>
</protein>